<protein>
    <submittedName>
        <fullName evidence="1">Uncharacterized protein</fullName>
    </submittedName>
</protein>
<proteinExistence type="predicted"/>
<gene>
    <name evidence="1" type="ORF">G0Q06_06155</name>
</gene>
<organism evidence="1 2">
    <name type="scientific">Oceanipulchritudo coccoides</name>
    <dbReference type="NCBI Taxonomy" id="2706888"/>
    <lineage>
        <taxon>Bacteria</taxon>
        <taxon>Pseudomonadati</taxon>
        <taxon>Verrucomicrobiota</taxon>
        <taxon>Opitutia</taxon>
        <taxon>Puniceicoccales</taxon>
        <taxon>Oceanipulchritudinaceae</taxon>
        <taxon>Oceanipulchritudo</taxon>
    </lineage>
</organism>
<sequence length="161" mass="17762">MSQVSAGFSPQPGGAYQQDIVIRHPRERKSKCSLQPLVGRPDLRFETARPGFLFDATGYVQLHLDAPVLSSADAGLPLLLLDSTWRLLPRLEACVTGSPVLRSLPDSLVTAYPRVSKTSDDPARGLASVEALYVARRLQGRTTSGLLDQYYWKDDFLAQFD</sequence>
<comment type="caution">
    <text evidence="1">The sequence shown here is derived from an EMBL/GenBank/DDBJ whole genome shotgun (WGS) entry which is preliminary data.</text>
</comment>
<evidence type="ECO:0000313" key="1">
    <source>
        <dbReference type="EMBL" id="NDV62023.1"/>
    </source>
</evidence>
<accession>A0A6B2LZZ2</accession>
<dbReference type="Proteomes" id="UP000478417">
    <property type="component" value="Unassembled WGS sequence"/>
</dbReference>
<name>A0A6B2LZZ2_9BACT</name>
<dbReference type="AlphaFoldDB" id="A0A6B2LZZ2"/>
<keyword evidence="2" id="KW-1185">Reference proteome</keyword>
<dbReference type="EMBL" id="JAAGNX010000002">
    <property type="protein sequence ID" value="NDV62023.1"/>
    <property type="molecule type" value="Genomic_DNA"/>
</dbReference>
<evidence type="ECO:0000313" key="2">
    <source>
        <dbReference type="Proteomes" id="UP000478417"/>
    </source>
</evidence>
<dbReference type="RefSeq" id="WP_163963551.1">
    <property type="nucleotide sequence ID" value="NZ_JAAGNX010000002.1"/>
</dbReference>
<reference evidence="1 2" key="1">
    <citation type="submission" date="2020-02" db="EMBL/GenBank/DDBJ databases">
        <title>Albibacoteraceae fam. nov., the first described family within the subdivision 4 Verrucomicrobia.</title>
        <authorList>
            <person name="Xi F."/>
        </authorList>
    </citation>
    <scope>NUCLEOTIDE SEQUENCE [LARGE SCALE GENOMIC DNA]</scope>
    <source>
        <strain evidence="1 2">CK1056</strain>
    </source>
</reference>